<feature type="transmembrane region" description="Helical" evidence="7">
    <location>
        <begin position="416"/>
        <end position="433"/>
    </location>
</feature>
<evidence type="ECO:0000256" key="4">
    <source>
        <dbReference type="ARBA" id="ARBA00022692"/>
    </source>
</evidence>
<dbReference type="AlphaFoldDB" id="A0A4R3KF15"/>
<evidence type="ECO:0000313" key="9">
    <source>
        <dbReference type="Proteomes" id="UP000295188"/>
    </source>
</evidence>
<evidence type="ECO:0000256" key="1">
    <source>
        <dbReference type="ARBA" id="ARBA00004141"/>
    </source>
</evidence>
<evidence type="ECO:0000256" key="2">
    <source>
        <dbReference type="ARBA" id="ARBA00005697"/>
    </source>
</evidence>
<feature type="transmembrane region" description="Helical" evidence="7">
    <location>
        <begin position="178"/>
        <end position="196"/>
    </location>
</feature>
<name>A0A4R3KF15_9FIRM</name>
<feature type="transmembrane region" description="Helical" evidence="7">
    <location>
        <begin position="244"/>
        <end position="265"/>
    </location>
</feature>
<feature type="transmembrane region" description="Helical" evidence="7">
    <location>
        <begin position="285"/>
        <end position="307"/>
    </location>
</feature>
<evidence type="ECO:0000313" key="8">
    <source>
        <dbReference type="EMBL" id="TCS81944.1"/>
    </source>
</evidence>
<accession>A0A4R3KF15</accession>
<dbReference type="InterPro" id="IPR045018">
    <property type="entry name" value="Azg-like"/>
</dbReference>
<evidence type="ECO:0000256" key="6">
    <source>
        <dbReference type="ARBA" id="ARBA00023136"/>
    </source>
</evidence>
<protein>
    <submittedName>
        <fullName evidence="8">AGZA family xanthine/uracil permease-like MFS transporter</fullName>
    </submittedName>
</protein>
<feature type="transmembrane region" description="Helical" evidence="7">
    <location>
        <begin position="141"/>
        <end position="158"/>
    </location>
</feature>
<dbReference type="OrthoDB" id="9808458at2"/>
<dbReference type="InterPro" id="IPR006043">
    <property type="entry name" value="NCS2"/>
</dbReference>
<gene>
    <name evidence="8" type="ORF">EDC37_101115</name>
</gene>
<dbReference type="Pfam" id="PF00860">
    <property type="entry name" value="Xan_ur_permease"/>
    <property type="match status" value="1"/>
</dbReference>
<keyword evidence="9" id="KW-1185">Reference proteome</keyword>
<proteinExistence type="inferred from homology"/>
<feature type="transmembrane region" description="Helical" evidence="7">
    <location>
        <begin position="346"/>
        <end position="363"/>
    </location>
</feature>
<feature type="transmembrane region" description="Helical" evidence="7">
    <location>
        <begin position="319"/>
        <end position="339"/>
    </location>
</feature>
<feature type="transmembrane region" description="Helical" evidence="7">
    <location>
        <begin position="111"/>
        <end position="134"/>
    </location>
</feature>
<feature type="transmembrane region" description="Helical" evidence="7">
    <location>
        <begin position="29"/>
        <end position="49"/>
    </location>
</feature>
<dbReference type="GO" id="GO:0005886">
    <property type="term" value="C:plasma membrane"/>
    <property type="evidence" value="ECO:0007669"/>
    <property type="project" value="TreeGrafter"/>
</dbReference>
<keyword evidence="5 7" id="KW-1133">Transmembrane helix</keyword>
<feature type="transmembrane region" description="Helical" evidence="7">
    <location>
        <begin position="84"/>
        <end position="105"/>
    </location>
</feature>
<comment type="similarity">
    <text evidence="2">Belongs to the nucleobase:cation symporter-2 (NCS2) (TC 2.A.40) family. Azg-like subfamily.</text>
</comment>
<dbReference type="Proteomes" id="UP000295188">
    <property type="component" value="Unassembled WGS sequence"/>
</dbReference>
<dbReference type="PANTHER" id="PTHR43337">
    <property type="entry name" value="XANTHINE/URACIL PERMEASE C887.17-RELATED"/>
    <property type="match status" value="1"/>
</dbReference>
<comment type="caution">
    <text evidence="8">The sequence shown here is derived from an EMBL/GenBank/DDBJ whole genome shotgun (WGS) entry which is preliminary data.</text>
</comment>
<dbReference type="PANTHER" id="PTHR43337:SF2">
    <property type="entry name" value="XANTHINE_URACIL PERMEASE"/>
    <property type="match status" value="1"/>
</dbReference>
<reference evidence="8 9" key="1">
    <citation type="submission" date="2019-03" db="EMBL/GenBank/DDBJ databases">
        <title>Genomic Encyclopedia of Type Strains, Phase IV (KMG-IV): sequencing the most valuable type-strain genomes for metagenomic binning, comparative biology and taxonomic classification.</title>
        <authorList>
            <person name="Goeker M."/>
        </authorList>
    </citation>
    <scope>NUCLEOTIDE SEQUENCE [LARGE SCALE GENOMIC DNA]</scope>
    <source>
        <strain evidence="8 9">DSM 20467</strain>
    </source>
</reference>
<comment type="subcellular location">
    <subcellularLocation>
        <location evidence="1">Membrane</location>
        <topology evidence="1">Multi-pass membrane protein</topology>
    </subcellularLocation>
</comment>
<evidence type="ECO:0000256" key="3">
    <source>
        <dbReference type="ARBA" id="ARBA00022448"/>
    </source>
</evidence>
<keyword evidence="4 7" id="KW-0812">Transmembrane</keyword>
<evidence type="ECO:0000256" key="7">
    <source>
        <dbReference type="SAM" id="Phobius"/>
    </source>
</evidence>
<sequence length="435" mass="46863">MLLIRHKFYTERGYCLNIDKYKKNLKTEIVAGVTSFFAISYIIIINPLILADAGIPVDFSIFATIIISVIGCLLIGFWADAPLVITPGMGVNALFTYTVVGSMGFNWREALAISMAASIIFAFVACSRLSVFFADNIPKSLKCGITAGIGLFLVEIGLEKGGLIVRGTNSLVALAPLQNAALLTIFGLLLSLALYLRKVNGCFFIAIVITSIIGIVMGMDSSLPVNVDLGRLSAYGSVVWQMDFSAVLSFRFWLAVFSMAMLLIFDTMGILEGLLPNKDKFKKSFAGTSIISILSSIFGTSPAIAAAESAAGITSGGRGGMTAITAGIMFFLSLFFVPFLAYVPQAAVAPVIIITGMIMLNQLKNVDFADFTEWFPAFMMVIMIPLSGSVSAGMAFGFVLFPLLKIFVGKARQVNSLIYILGFLFLLDLFFNSSK</sequence>
<organism evidence="8 9">
    <name type="scientific">Pectinatus cerevisiiphilus</name>
    <dbReference type="NCBI Taxonomy" id="86956"/>
    <lineage>
        <taxon>Bacteria</taxon>
        <taxon>Bacillati</taxon>
        <taxon>Bacillota</taxon>
        <taxon>Negativicutes</taxon>
        <taxon>Selenomonadales</taxon>
        <taxon>Selenomonadaceae</taxon>
        <taxon>Pectinatus</taxon>
    </lineage>
</organism>
<dbReference type="EMBL" id="SMAA01000001">
    <property type="protein sequence ID" value="TCS81944.1"/>
    <property type="molecule type" value="Genomic_DNA"/>
</dbReference>
<dbReference type="GO" id="GO:0005345">
    <property type="term" value="F:purine nucleobase transmembrane transporter activity"/>
    <property type="evidence" value="ECO:0007669"/>
    <property type="project" value="TreeGrafter"/>
</dbReference>
<feature type="transmembrane region" description="Helical" evidence="7">
    <location>
        <begin position="55"/>
        <end position="77"/>
    </location>
</feature>
<keyword evidence="3" id="KW-0813">Transport</keyword>
<feature type="transmembrane region" description="Helical" evidence="7">
    <location>
        <begin position="203"/>
        <end position="224"/>
    </location>
</feature>
<keyword evidence="6 7" id="KW-0472">Membrane</keyword>
<feature type="transmembrane region" description="Helical" evidence="7">
    <location>
        <begin position="375"/>
        <end position="404"/>
    </location>
</feature>
<evidence type="ECO:0000256" key="5">
    <source>
        <dbReference type="ARBA" id="ARBA00022989"/>
    </source>
</evidence>